<dbReference type="CDD" id="cd04301">
    <property type="entry name" value="NAT_SF"/>
    <property type="match status" value="1"/>
</dbReference>
<dbReference type="Proteomes" id="UP000239007">
    <property type="component" value="Unassembled WGS sequence"/>
</dbReference>
<dbReference type="PANTHER" id="PTHR43233">
    <property type="entry name" value="FAMILY N-ACETYLTRANSFERASE, PUTATIVE (AFU_ORTHOLOGUE AFUA_6G03350)-RELATED"/>
    <property type="match status" value="1"/>
</dbReference>
<dbReference type="AlphaFoldDB" id="A0A2S7USW1"/>
<evidence type="ECO:0000313" key="3">
    <source>
        <dbReference type="Proteomes" id="UP000239007"/>
    </source>
</evidence>
<dbReference type="InterPro" id="IPR016181">
    <property type="entry name" value="Acyl_CoA_acyltransferase"/>
</dbReference>
<dbReference type="EMBL" id="MSCH01000003">
    <property type="protein sequence ID" value="PQJ52602.1"/>
    <property type="molecule type" value="Genomic_DNA"/>
</dbReference>
<dbReference type="PANTHER" id="PTHR43233:SF1">
    <property type="entry name" value="FAMILY N-ACETYLTRANSFERASE, PUTATIVE (AFU_ORTHOLOGUE AFUA_6G03350)-RELATED"/>
    <property type="match status" value="1"/>
</dbReference>
<feature type="domain" description="N-acetyltransferase" evidence="1">
    <location>
        <begin position="1"/>
        <end position="148"/>
    </location>
</feature>
<dbReference type="RefSeq" id="WP_105051065.1">
    <property type="nucleotide sequence ID" value="NZ_BMYG01000004.1"/>
</dbReference>
<dbReference type="PROSITE" id="PS51186">
    <property type="entry name" value="GNAT"/>
    <property type="match status" value="1"/>
</dbReference>
<proteinExistence type="predicted"/>
<dbReference type="GO" id="GO:0016747">
    <property type="term" value="F:acyltransferase activity, transferring groups other than amino-acyl groups"/>
    <property type="evidence" value="ECO:0007669"/>
    <property type="project" value="InterPro"/>
</dbReference>
<name>A0A2S7USW1_9GAMM</name>
<dbReference type="SUPFAM" id="SSF55729">
    <property type="entry name" value="Acyl-CoA N-acyltransferases (Nat)"/>
    <property type="match status" value="1"/>
</dbReference>
<dbReference type="InterPro" id="IPR053144">
    <property type="entry name" value="Acetyltransferase_Butenolide"/>
</dbReference>
<protein>
    <submittedName>
        <fullName evidence="2">GNAT family N-acetyltransferase</fullName>
    </submittedName>
</protein>
<keyword evidence="3" id="KW-1185">Reference proteome</keyword>
<gene>
    <name evidence="2" type="ORF">BTO11_02330</name>
</gene>
<reference evidence="2 3" key="1">
    <citation type="submission" date="2016-12" db="EMBL/GenBank/DDBJ databases">
        <title>Diversity of luminous bacteria.</title>
        <authorList>
            <person name="Yoshizawa S."/>
            <person name="Kogure K."/>
        </authorList>
    </citation>
    <scope>NUCLEOTIDE SEQUENCE [LARGE SCALE GENOMIC DNA]</scope>
    <source>
        <strain evidence="2 3">SA4-48</strain>
    </source>
</reference>
<sequence length="148" mass="16724">MLIKEFTVVAGYKTSSDLKDMDLTTIHGFISNSYWAKNIPLNTMEKAINNSLCFGVFTECGRQVAFARMITDSATFAYLADVFVSKEHRGKGLSKLIMQDIIKHPDLQGIRRMVLATSDAHSLYEQFGFKALSSPESFMELHQLDVYK</sequence>
<keyword evidence="2" id="KW-0808">Transferase</keyword>
<organism evidence="2 3">
    <name type="scientific">Psychrosphaera saromensis</name>
    <dbReference type="NCBI Taxonomy" id="716813"/>
    <lineage>
        <taxon>Bacteria</taxon>
        <taxon>Pseudomonadati</taxon>
        <taxon>Pseudomonadota</taxon>
        <taxon>Gammaproteobacteria</taxon>
        <taxon>Alteromonadales</taxon>
        <taxon>Pseudoalteromonadaceae</taxon>
        <taxon>Psychrosphaera</taxon>
    </lineage>
</organism>
<evidence type="ECO:0000313" key="2">
    <source>
        <dbReference type="EMBL" id="PQJ52602.1"/>
    </source>
</evidence>
<dbReference type="Pfam" id="PF13673">
    <property type="entry name" value="Acetyltransf_10"/>
    <property type="match status" value="1"/>
</dbReference>
<dbReference type="OrthoDB" id="3216107at2"/>
<accession>A0A2S7USW1</accession>
<evidence type="ECO:0000259" key="1">
    <source>
        <dbReference type="PROSITE" id="PS51186"/>
    </source>
</evidence>
<dbReference type="Gene3D" id="3.40.630.30">
    <property type="match status" value="1"/>
</dbReference>
<dbReference type="InterPro" id="IPR000182">
    <property type="entry name" value="GNAT_dom"/>
</dbReference>
<comment type="caution">
    <text evidence="2">The sequence shown here is derived from an EMBL/GenBank/DDBJ whole genome shotgun (WGS) entry which is preliminary data.</text>
</comment>